<feature type="coiled-coil region" evidence="1">
    <location>
        <begin position="33"/>
        <end position="60"/>
    </location>
</feature>
<dbReference type="EMBL" id="CAJJDM010000107">
    <property type="protein sequence ID" value="CAD8097478.1"/>
    <property type="molecule type" value="Genomic_DNA"/>
</dbReference>
<reference evidence="2" key="1">
    <citation type="submission" date="2021-01" db="EMBL/GenBank/DDBJ databases">
        <authorList>
            <consortium name="Genoscope - CEA"/>
            <person name="William W."/>
        </authorList>
    </citation>
    <scope>NUCLEOTIDE SEQUENCE</scope>
</reference>
<proteinExistence type="predicted"/>
<protein>
    <recommendedName>
        <fullName evidence="4">F-box domain-containing protein</fullName>
    </recommendedName>
</protein>
<gene>
    <name evidence="2" type="ORF">PPRIM_AZ9-3.1.T1040061</name>
</gene>
<comment type="caution">
    <text evidence="2">The sequence shown here is derived from an EMBL/GenBank/DDBJ whole genome shotgun (WGS) entry which is preliminary data.</text>
</comment>
<sequence>MNSPQKKLTIQQQNTQENMRTALNTFQDVFQQFQNFKQKKNNLKDNINITQKELIKQQQNTQNKIKTALNTFQLVFQQYQNFKLTKNNLKDNISIKQKQLKIQQNTSNKIRKALNTFQDLFQKFQNFKMTKNISKENLNPKKTVLTSIQKKQQKLLKEKNLFTRFVFKIVFRNIMKFLTTQDIKQLRLVSIYTNHLIETNLEFLFYDKISRMKYIQTLNIRDFQLPVIPNLIHVQKPLRKLLSQGGCLNLIPDQLLLSLTLLADLYTLSKPQGDKKNQYQTKYDILQIVNICIQKQPLNWYALNEKEIRLIKKHISIENQRRIKKINIPTKINQNKLINFREFNIFIKYVKNLCEFSTRPDYKVICDAYKRDKIILTIQKQQRFLNNLLIKIKSKQSQLEKISKLGNLFFKVILSYCSMEDIMNTRYVCKKFNQEFQNNANFHYQIQVFRIEKQINTIQNNFNLSLTQNEFLYKTKEQKNSLMELFYCIQNQDTLKKKINTKDFLQINSQKITDAIYKSKIDNELFQKSKNLIRLRLGMDVLVERNAPNFFTKLEKVKELLSEYYVKVPQLQKKLQCILNHYHELEI</sequence>
<keyword evidence="3" id="KW-1185">Reference proteome</keyword>
<accession>A0A8S1P377</accession>
<evidence type="ECO:0000313" key="3">
    <source>
        <dbReference type="Proteomes" id="UP000688137"/>
    </source>
</evidence>
<name>A0A8S1P377_PARPR</name>
<evidence type="ECO:0008006" key="4">
    <source>
        <dbReference type="Google" id="ProtNLM"/>
    </source>
</evidence>
<evidence type="ECO:0000313" key="2">
    <source>
        <dbReference type="EMBL" id="CAD8097478.1"/>
    </source>
</evidence>
<dbReference type="Proteomes" id="UP000688137">
    <property type="component" value="Unassembled WGS sequence"/>
</dbReference>
<keyword evidence="1" id="KW-0175">Coiled coil</keyword>
<organism evidence="2 3">
    <name type="scientific">Paramecium primaurelia</name>
    <dbReference type="NCBI Taxonomy" id="5886"/>
    <lineage>
        <taxon>Eukaryota</taxon>
        <taxon>Sar</taxon>
        <taxon>Alveolata</taxon>
        <taxon>Ciliophora</taxon>
        <taxon>Intramacronucleata</taxon>
        <taxon>Oligohymenophorea</taxon>
        <taxon>Peniculida</taxon>
        <taxon>Parameciidae</taxon>
        <taxon>Paramecium</taxon>
    </lineage>
</organism>
<dbReference type="OMA" id="QDFLCIN"/>
<dbReference type="AlphaFoldDB" id="A0A8S1P377"/>
<evidence type="ECO:0000256" key="1">
    <source>
        <dbReference type="SAM" id="Coils"/>
    </source>
</evidence>